<dbReference type="Proteomes" id="UP000694240">
    <property type="component" value="Chromosome 9"/>
</dbReference>
<dbReference type="InterPro" id="IPR026960">
    <property type="entry name" value="RVT-Znf"/>
</dbReference>
<keyword evidence="3" id="KW-1185">Reference proteome</keyword>
<dbReference type="GO" id="GO:0004523">
    <property type="term" value="F:RNA-DNA hybrid ribonuclease activity"/>
    <property type="evidence" value="ECO:0007669"/>
    <property type="project" value="InterPro"/>
</dbReference>
<dbReference type="PANTHER" id="PTHR47723">
    <property type="entry name" value="OS05G0353850 PROTEIN"/>
    <property type="match status" value="1"/>
</dbReference>
<name>A0A8T2A3H9_9BRAS</name>
<dbReference type="PANTHER" id="PTHR47723:SF13">
    <property type="entry name" value="PUTATIVE-RELATED"/>
    <property type="match status" value="1"/>
</dbReference>
<evidence type="ECO:0000313" key="2">
    <source>
        <dbReference type="EMBL" id="KAG7568097.1"/>
    </source>
</evidence>
<organism evidence="2 3">
    <name type="scientific">Arabidopsis thaliana x Arabidopsis arenosa</name>
    <dbReference type="NCBI Taxonomy" id="1240361"/>
    <lineage>
        <taxon>Eukaryota</taxon>
        <taxon>Viridiplantae</taxon>
        <taxon>Streptophyta</taxon>
        <taxon>Embryophyta</taxon>
        <taxon>Tracheophyta</taxon>
        <taxon>Spermatophyta</taxon>
        <taxon>Magnoliopsida</taxon>
        <taxon>eudicotyledons</taxon>
        <taxon>Gunneridae</taxon>
        <taxon>Pentapetalae</taxon>
        <taxon>rosids</taxon>
        <taxon>malvids</taxon>
        <taxon>Brassicales</taxon>
        <taxon>Brassicaceae</taxon>
        <taxon>Camelineae</taxon>
        <taxon>Arabidopsis</taxon>
    </lineage>
</organism>
<comment type="caution">
    <text evidence="2">The sequence shown here is derived from an EMBL/GenBank/DDBJ whole genome shotgun (WGS) entry which is preliminary data.</text>
</comment>
<dbReference type="CDD" id="cd06222">
    <property type="entry name" value="RNase_H_like"/>
    <property type="match status" value="1"/>
</dbReference>
<dbReference type="PROSITE" id="PS50879">
    <property type="entry name" value="RNASE_H_1"/>
    <property type="match status" value="1"/>
</dbReference>
<dbReference type="EMBL" id="JAEFBK010000009">
    <property type="protein sequence ID" value="KAG7568097.1"/>
    <property type="molecule type" value="Genomic_DNA"/>
</dbReference>
<gene>
    <name evidence="2" type="ORF">ISN45_Aa04g009350</name>
</gene>
<evidence type="ECO:0000259" key="1">
    <source>
        <dbReference type="PROSITE" id="PS50879"/>
    </source>
</evidence>
<dbReference type="InterPro" id="IPR053151">
    <property type="entry name" value="RNase_H-like"/>
</dbReference>
<evidence type="ECO:0000313" key="3">
    <source>
        <dbReference type="Proteomes" id="UP000694240"/>
    </source>
</evidence>
<dbReference type="AlphaFoldDB" id="A0A8T2A3H9"/>
<dbReference type="Pfam" id="PF13966">
    <property type="entry name" value="zf-RVT"/>
    <property type="match status" value="1"/>
</dbReference>
<dbReference type="Pfam" id="PF13456">
    <property type="entry name" value="RVT_3"/>
    <property type="match status" value="1"/>
</dbReference>
<dbReference type="InterPro" id="IPR002156">
    <property type="entry name" value="RNaseH_domain"/>
</dbReference>
<dbReference type="GO" id="GO:0003676">
    <property type="term" value="F:nucleic acid binding"/>
    <property type="evidence" value="ECO:0007669"/>
    <property type="project" value="InterPro"/>
</dbReference>
<proteinExistence type="predicted"/>
<protein>
    <submittedName>
        <fullName evidence="2">Ribonuclease H domain</fullName>
    </submittedName>
</protein>
<feature type="domain" description="RNase H type-1" evidence="1">
    <location>
        <begin position="300"/>
        <end position="430"/>
    </location>
</feature>
<reference evidence="2 3" key="1">
    <citation type="submission" date="2020-12" db="EMBL/GenBank/DDBJ databases">
        <title>Concerted genomic and epigenomic changes stabilize Arabidopsis allopolyploids.</title>
        <authorList>
            <person name="Chen Z."/>
        </authorList>
    </citation>
    <scope>NUCLEOTIDE SEQUENCE [LARGE SCALE GENOMIC DNA]</scope>
    <source>
        <strain evidence="2">Allo738</strain>
        <tissue evidence="2">Leaf</tissue>
    </source>
</reference>
<sequence>MNKALIAKLGWRVLNDKESLWARVLRCKYKVGGGGVQDRSWLSVKSNWSSTWRSVGTGLRDVVNHGLSWVLGDGQQVCFWTDKWLLGKPLLDSVVGPLPENYEKVKAAEMWVNGSGWVLDRILPHVSANTRLDLAAVVLDNVTGARDCISWGECSDGKFSVKSAYELITRDHTSRPNMDSFYRRVWSLSVPERVRVYFWLLGNQAVMSNEERMRRHLCDSDICQGCKSRTSRGQRCLLWQFGGDGSGDAGMCFGENGKCRDRVRFIKDLSKEVAVANVASGSKASRTGRVERRIGLVKPQSGWVKLNTDGASRGNPGLATTGGVLRDEAGEYCGGFAVNIGKCTAPLAELWGVYYGLYIAWEKQITQVELEVDSELVVGFLKTGIDDSHPLSFLVRLCHGFIAKDWTVRVSHVYREANRLADGLANYAFTLPLGFHALSVVPIDFASIVREDALGFTQPRQILL</sequence>
<dbReference type="InterPro" id="IPR044730">
    <property type="entry name" value="RNase_H-like_dom_plant"/>
</dbReference>
<accession>A0A8T2A3H9</accession>